<dbReference type="Gene3D" id="3.10.20.410">
    <property type="match status" value="1"/>
</dbReference>
<organism evidence="12 13">
    <name type="scientific">Shewanella cutis</name>
    <dbReference type="NCBI Taxonomy" id="2766780"/>
    <lineage>
        <taxon>Bacteria</taxon>
        <taxon>Pseudomonadati</taxon>
        <taxon>Pseudomonadota</taxon>
        <taxon>Gammaproteobacteria</taxon>
        <taxon>Alteromonadales</taxon>
        <taxon>Shewanellaceae</taxon>
        <taxon>Shewanella</taxon>
    </lineage>
</organism>
<feature type="domain" description="PapC N-terminal" evidence="11">
    <location>
        <begin position="39"/>
        <end position="179"/>
    </location>
</feature>
<keyword evidence="9" id="KW-1029">Fimbrium biogenesis</keyword>
<dbReference type="Proteomes" id="UP000829384">
    <property type="component" value="Unassembled WGS sequence"/>
</dbReference>
<dbReference type="EMBL" id="JACSDI010000027">
    <property type="protein sequence ID" value="MCG9966232.1"/>
    <property type="molecule type" value="Genomic_DNA"/>
</dbReference>
<evidence type="ECO:0000313" key="12">
    <source>
        <dbReference type="EMBL" id="MCG9966232.1"/>
    </source>
</evidence>
<keyword evidence="6" id="KW-0732">Signal</keyword>
<keyword evidence="13" id="KW-1185">Reference proteome</keyword>
<dbReference type="InterPro" id="IPR018030">
    <property type="entry name" value="Fimbrial_membr_usher_CS"/>
</dbReference>
<dbReference type="InterPro" id="IPR000015">
    <property type="entry name" value="Fimb_usher"/>
</dbReference>
<evidence type="ECO:0000256" key="3">
    <source>
        <dbReference type="ARBA" id="ARBA00022448"/>
    </source>
</evidence>
<proteinExistence type="inferred from homology"/>
<evidence type="ECO:0000256" key="6">
    <source>
        <dbReference type="ARBA" id="ARBA00022729"/>
    </source>
</evidence>
<sequence length="865" mass="95863">MNSLATIKKLTCFLLSTFFIVLVAVADELKEYDKQEYIFEDSLFYGSGYGKELLERLNTVDNIQDGKYHVDINVNGTRISRQLVDFVKEENGLVSPCLDANFWRMTQVNLALLNQNKLSSKCLSPEGFITDAKVKFDREKLLLDISIPQAYMVNNPRNYVDSALWDMGEKAAFMNYNSSLYQTVIKDGGDVKTFHSGFSTGINWGLWRLRNQSSYSYNDYNGQVNNKFNSIRTYAMRALPKINSELVLGNINSRGNTFSSVPFTGFQLQTDTRMLPDSQRGYAPVIRGLANSTASVTIKQRGISIYQTTVAAGPFVINDLYPTSYEGDLTVEVIEANGKILYFTVPFNAVPNSLREAHSQYVFSLGEVNLFNSGNLFLDLAYDYGLSNTVTLTTGGRIGEDYYAVNFGTVLSTEWGAFGLRTIHSTSRVPMDSGFNDWNNGWRFGVEYSRAFDFGTSISLAGYHYSTGSFRELSDVLGEREFNESSTNEHSDSFVSETFQQRSEFNFTLNQSISDYGILYVGGSKRQYRDGRDDDEQFQLGYSTNIGRFSVSLSYSRQYSSKVPSQNMFSNHIKNNLDLNTPRVEEDLISLNLSVPLGSTQNSSLNIGANRSSGGRNMYNMGMSGTLSDDWSWTYGVDASLMHDDGTSKSVGLNTQKRFNEAIVSGSYSFSENSRQMSAGINGAIVTHSDGFILSQNLSETFGIIEAKGAQGAQVMNSFGSVIGEDGYGVIPSLAPYRINNVRLDSDGMLEKSELIMSQLKVIPYAGSIVKLKFKTLEGNAVLLVTSKVDGVIPIGAEVIDADGSVLGMVGQAGLAYIRTSNISGKLKIVWGNKIEQSCIINYALKDNMLQSKLIRLPVSCQQNQ</sequence>
<dbReference type="Pfam" id="PF13953">
    <property type="entry name" value="PapC_C"/>
    <property type="match status" value="1"/>
</dbReference>
<dbReference type="PANTHER" id="PTHR30451:SF20">
    <property type="entry name" value="FIMBRIAE USHER"/>
    <property type="match status" value="1"/>
</dbReference>
<keyword evidence="8 9" id="KW-0998">Cell outer membrane</keyword>
<dbReference type="PROSITE" id="PS01151">
    <property type="entry name" value="FIMBRIAL_USHER"/>
    <property type="match status" value="1"/>
</dbReference>
<dbReference type="SUPFAM" id="SSF141729">
    <property type="entry name" value="FimD N-terminal domain-like"/>
    <property type="match status" value="1"/>
</dbReference>
<reference evidence="12 13" key="1">
    <citation type="submission" date="2020-08" db="EMBL/GenBank/DDBJ databases">
        <title>Whole genome sequence of Shewanella sp strain PS-2.</title>
        <authorList>
            <person name="Das S.K."/>
        </authorList>
    </citation>
    <scope>NUCLEOTIDE SEQUENCE [LARGE SCALE GENOMIC DNA]</scope>
    <source>
        <strain evidence="12 13">PS-2</strain>
    </source>
</reference>
<dbReference type="RefSeq" id="WP_240132662.1">
    <property type="nucleotide sequence ID" value="NZ_JACSDI010000027.1"/>
</dbReference>
<evidence type="ECO:0000256" key="7">
    <source>
        <dbReference type="ARBA" id="ARBA00023136"/>
    </source>
</evidence>
<dbReference type="Pfam" id="PF13954">
    <property type="entry name" value="PapC_N"/>
    <property type="match status" value="1"/>
</dbReference>
<dbReference type="Gene3D" id="2.60.40.2610">
    <property type="entry name" value="Outer membrane usher protein FimD, plug domain"/>
    <property type="match status" value="1"/>
</dbReference>
<dbReference type="InterPro" id="IPR025949">
    <property type="entry name" value="PapC-like_C"/>
</dbReference>
<gene>
    <name evidence="12" type="ORF">H9J30_20335</name>
</gene>
<dbReference type="Gene3D" id="2.60.40.2070">
    <property type="match status" value="1"/>
</dbReference>
<dbReference type="Gene3D" id="2.60.40.3110">
    <property type="match status" value="1"/>
</dbReference>
<evidence type="ECO:0000313" key="13">
    <source>
        <dbReference type="Proteomes" id="UP000829384"/>
    </source>
</evidence>
<dbReference type="PANTHER" id="PTHR30451">
    <property type="entry name" value="OUTER MEMBRANE USHER PROTEIN"/>
    <property type="match status" value="1"/>
</dbReference>
<feature type="domain" description="PapC-like C-terminal" evidence="10">
    <location>
        <begin position="791"/>
        <end position="846"/>
    </location>
</feature>
<evidence type="ECO:0000256" key="5">
    <source>
        <dbReference type="ARBA" id="ARBA00022692"/>
    </source>
</evidence>
<dbReference type="InterPro" id="IPR025885">
    <property type="entry name" value="PapC_N"/>
</dbReference>
<keyword evidence="5 9" id="KW-0812">Transmembrane</keyword>
<dbReference type="Pfam" id="PF00577">
    <property type="entry name" value="Usher"/>
    <property type="match status" value="1"/>
</dbReference>
<keyword evidence="3 9" id="KW-0813">Transport</keyword>
<comment type="caution">
    <text evidence="12">The sequence shown here is derived from an EMBL/GenBank/DDBJ whole genome shotgun (WGS) entry which is preliminary data.</text>
</comment>
<comment type="similarity">
    <text evidence="2 9">Belongs to the fimbrial export usher family.</text>
</comment>
<keyword evidence="7 9" id="KW-0472">Membrane</keyword>
<comment type="subcellular location">
    <subcellularLocation>
        <location evidence="1 9">Cell outer membrane</location>
        <topology evidence="1 9">Multi-pass membrane protein</topology>
    </subcellularLocation>
</comment>
<dbReference type="InterPro" id="IPR042186">
    <property type="entry name" value="FimD_plug_dom"/>
</dbReference>
<name>A0ABS9R0V7_9GAMM</name>
<evidence type="ECO:0000256" key="8">
    <source>
        <dbReference type="ARBA" id="ARBA00023237"/>
    </source>
</evidence>
<evidence type="ECO:0000259" key="10">
    <source>
        <dbReference type="Pfam" id="PF13953"/>
    </source>
</evidence>
<evidence type="ECO:0000256" key="9">
    <source>
        <dbReference type="RuleBase" id="RU003884"/>
    </source>
</evidence>
<evidence type="ECO:0000256" key="4">
    <source>
        <dbReference type="ARBA" id="ARBA00022452"/>
    </source>
</evidence>
<evidence type="ECO:0000256" key="2">
    <source>
        <dbReference type="ARBA" id="ARBA00008064"/>
    </source>
</evidence>
<evidence type="ECO:0000256" key="1">
    <source>
        <dbReference type="ARBA" id="ARBA00004571"/>
    </source>
</evidence>
<dbReference type="InterPro" id="IPR037224">
    <property type="entry name" value="PapC_N_sf"/>
</dbReference>
<protein>
    <submittedName>
        <fullName evidence="12">Fimbrial biogenesis outer membrane usher protein</fullName>
    </submittedName>
</protein>
<accession>A0ABS9R0V7</accession>
<keyword evidence="4" id="KW-1134">Transmembrane beta strand</keyword>
<evidence type="ECO:0000259" key="11">
    <source>
        <dbReference type="Pfam" id="PF13954"/>
    </source>
</evidence>
<dbReference type="InterPro" id="IPR043142">
    <property type="entry name" value="PapC-like_C_sf"/>
</dbReference>